<evidence type="ECO:0000313" key="9">
    <source>
        <dbReference type="EMBL" id="CBW27764.1"/>
    </source>
</evidence>
<keyword evidence="6 7" id="KW-0472">Membrane</keyword>
<evidence type="ECO:0000256" key="1">
    <source>
        <dbReference type="ARBA" id="ARBA00004651"/>
    </source>
</evidence>
<dbReference type="SUPFAM" id="SSF161098">
    <property type="entry name" value="MetI-like"/>
    <property type="match status" value="1"/>
</dbReference>
<evidence type="ECO:0000256" key="7">
    <source>
        <dbReference type="RuleBase" id="RU363032"/>
    </source>
</evidence>
<comment type="subcellular location">
    <subcellularLocation>
        <location evidence="1 7">Cell membrane</location>
        <topology evidence="1 7">Multi-pass membrane protein</topology>
    </subcellularLocation>
</comment>
<dbReference type="GO" id="GO:0005886">
    <property type="term" value="C:plasma membrane"/>
    <property type="evidence" value="ECO:0007669"/>
    <property type="project" value="UniProtKB-SubCell"/>
</dbReference>
<keyword evidence="10" id="KW-1185">Reference proteome</keyword>
<keyword evidence="3" id="KW-1003">Cell membrane</keyword>
<feature type="domain" description="ABC transmembrane type-1" evidence="8">
    <location>
        <begin position="113"/>
        <end position="315"/>
    </location>
</feature>
<dbReference type="Proteomes" id="UP000008963">
    <property type="component" value="Chromosome"/>
</dbReference>
<protein>
    <submittedName>
        <fullName evidence="9">ABC transporter, permease protein</fullName>
    </submittedName>
</protein>
<feature type="transmembrane region" description="Helical" evidence="7">
    <location>
        <begin position="254"/>
        <end position="276"/>
    </location>
</feature>
<dbReference type="KEGG" id="bmx:BMS_3002"/>
<evidence type="ECO:0000256" key="2">
    <source>
        <dbReference type="ARBA" id="ARBA00022448"/>
    </source>
</evidence>
<proteinExistence type="inferred from homology"/>
<dbReference type="PATRIC" id="fig|862908.3.peg.2870"/>
<dbReference type="Pfam" id="PF00528">
    <property type="entry name" value="BPD_transp_1"/>
    <property type="match status" value="1"/>
</dbReference>
<dbReference type="EMBL" id="FQ312005">
    <property type="protein sequence ID" value="CBW27764.1"/>
    <property type="molecule type" value="Genomic_DNA"/>
</dbReference>
<feature type="transmembrane region" description="Helical" evidence="7">
    <location>
        <begin position="117"/>
        <end position="138"/>
    </location>
</feature>
<feature type="transmembrane region" description="Helical" evidence="7">
    <location>
        <begin position="150"/>
        <end position="172"/>
    </location>
</feature>
<evidence type="ECO:0000256" key="5">
    <source>
        <dbReference type="ARBA" id="ARBA00022989"/>
    </source>
</evidence>
<keyword evidence="2 7" id="KW-0813">Transport</keyword>
<evidence type="ECO:0000256" key="6">
    <source>
        <dbReference type="ARBA" id="ARBA00023136"/>
    </source>
</evidence>
<organism evidence="9 10">
    <name type="scientific">Halobacteriovorax marinus (strain ATCC BAA-682 / DSM 15412 / SJ)</name>
    <name type="common">Bacteriovorax marinus</name>
    <dbReference type="NCBI Taxonomy" id="862908"/>
    <lineage>
        <taxon>Bacteria</taxon>
        <taxon>Pseudomonadati</taxon>
        <taxon>Bdellovibrionota</taxon>
        <taxon>Bacteriovoracia</taxon>
        <taxon>Bacteriovoracales</taxon>
        <taxon>Halobacteriovoraceae</taxon>
        <taxon>Halobacteriovorax</taxon>
    </lineage>
</organism>
<dbReference type="CDD" id="cd06261">
    <property type="entry name" value="TM_PBP2"/>
    <property type="match status" value="1"/>
</dbReference>
<feature type="transmembrane region" description="Helical" evidence="7">
    <location>
        <begin position="296"/>
        <end position="322"/>
    </location>
</feature>
<keyword evidence="4 7" id="KW-0812">Transmembrane</keyword>
<name>E1WZ76_HALMS</name>
<dbReference type="InterPro" id="IPR035906">
    <property type="entry name" value="MetI-like_sf"/>
</dbReference>
<dbReference type="Gene3D" id="1.10.3720.10">
    <property type="entry name" value="MetI-like"/>
    <property type="match status" value="1"/>
</dbReference>
<dbReference type="HOGENOM" id="CLU_036879_1_2_7"/>
<dbReference type="PANTHER" id="PTHR43163">
    <property type="entry name" value="DIPEPTIDE TRANSPORT SYSTEM PERMEASE PROTEIN DPPB-RELATED"/>
    <property type="match status" value="1"/>
</dbReference>
<evidence type="ECO:0000313" key="10">
    <source>
        <dbReference type="Proteomes" id="UP000008963"/>
    </source>
</evidence>
<dbReference type="AlphaFoldDB" id="E1WZ76"/>
<evidence type="ECO:0000256" key="4">
    <source>
        <dbReference type="ARBA" id="ARBA00022692"/>
    </source>
</evidence>
<dbReference type="InterPro" id="IPR045621">
    <property type="entry name" value="BPD_transp_1_N"/>
</dbReference>
<feature type="transmembrane region" description="Helical" evidence="7">
    <location>
        <begin position="192"/>
        <end position="209"/>
    </location>
</feature>
<dbReference type="STRING" id="862908.BMS_3002"/>
<evidence type="ECO:0000259" key="8">
    <source>
        <dbReference type="PROSITE" id="PS50928"/>
    </source>
</evidence>
<dbReference type="PANTHER" id="PTHR43163:SF6">
    <property type="entry name" value="DIPEPTIDE TRANSPORT SYSTEM PERMEASE PROTEIN DPPB-RELATED"/>
    <property type="match status" value="1"/>
</dbReference>
<dbReference type="eggNOG" id="COG0601">
    <property type="taxonomic scope" value="Bacteria"/>
</dbReference>
<dbReference type="Pfam" id="PF19300">
    <property type="entry name" value="BPD_transp_1_N"/>
    <property type="match status" value="1"/>
</dbReference>
<comment type="similarity">
    <text evidence="7">Belongs to the binding-protein-dependent transport system permease family.</text>
</comment>
<gene>
    <name evidence="9" type="ordered locus">BMS_3002</name>
</gene>
<dbReference type="InterPro" id="IPR000515">
    <property type="entry name" value="MetI-like"/>
</dbReference>
<evidence type="ECO:0000256" key="3">
    <source>
        <dbReference type="ARBA" id="ARBA00022475"/>
    </source>
</evidence>
<dbReference type="PROSITE" id="PS50928">
    <property type="entry name" value="ABC_TM1"/>
    <property type="match status" value="1"/>
</dbReference>
<reference evidence="10" key="1">
    <citation type="journal article" date="2013" name="ISME J.">
        <title>A small predatory core genome in the divergent marine Bacteriovorax marinus SJ and the terrestrial Bdellovibrio bacteriovorus.</title>
        <authorList>
            <person name="Crossman L.C."/>
            <person name="Chen H."/>
            <person name="Cerdeno-Tarraga A.M."/>
            <person name="Brooks K."/>
            <person name="Quail M.A."/>
            <person name="Pineiro S.A."/>
            <person name="Hobley L."/>
            <person name="Sockett R.E."/>
            <person name="Bentley S.D."/>
            <person name="Parkhill J."/>
            <person name="Williams H.N."/>
            <person name="Stine O.C."/>
        </authorList>
    </citation>
    <scope>NUCLEOTIDE SEQUENCE [LARGE SCALE GENOMIC DNA]</scope>
    <source>
        <strain evidence="10">ATCC BAA-682 / DSM 15412 / SJ</strain>
    </source>
</reference>
<feature type="transmembrane region" description="Helical" evidence="7">
    <location>
        <begin position="27"/>
        <end position="49"/>
    </location>
</feature>
<sequence>MALSCRGLFTLIRWLILNLWQYILRRLFYIIPTILGVALIIFVIFNVVAPDPALIMLGKHATVSQIEELRNELGLNKPLWAQYLDIVKSAFTFDFGRSWTTKQEILQMIKNGAIPSLTLTLPAFILSTIISISISLIVSFFRGQWIDKCAVFFCVLLMSITSLAYILFGQWFFAYKLGWFEISGYESGFPDFIPYIVLPVIIWIILSIGPDVRFYRTVMLDEIYQDYVRTAKAKGLSEKVILFKHVLKNAMIPIITFVVIQIPFLILGALLLESFFSIPGLGGITLNGVYNSDFPVIKAMTILTAMAYIIFSVITDVLYTVVDPRVRLK</sequence>
<accession>E1WZ76</accession>
<dbReference type="GO" id="GO:0055085">
    <property type="term" value="P:transmembrane transport"/>
    <property type="evidence" value="ECO:0007669"/>
    <property type="project" value="InterPro"/>
</dbReference>
<keyword evidence="5 7" id="KW-1133">Transmembrane helix</keyword>